<evidence type="ECO:0000313" key="2">
    <source>
        <dbReference type="EMBL" id="CAG8794921.1"/>
    </source>
</evidence>
<protein>
    <submittedName>
        <fullName evidence="2">11356_t:CDS:1</fullName>
    </submittedName>
</protein>
<accession>A0ABN7VRU5</accession>
<feature type="non-terminal residue" evidence="2">
    <location>
        <position position="1"/>
    </location>
</feature>
<sequence>DAAVNGKEMWLLSQDISKAYNSIHIPVLRKALERIRVPDSLTNLIVNIFLERKNAIITNLRIIDTYEVEDSIDQREMMAPLLW</sequence>
<proteinExistence type="predicted"/>
<dbReference type="PROSITE" id="PS50878">
    <property type="entry name" value="RT_POL"/>
    <property type="match status" value="1"/>
</dbReference>
<comment type="caution">
    <text evidence="2">The sequence shown here is derived from an EMBL/GenBank/DDBJ whole genome shotgun (WGS) entry which is preliminary data.</text>
</comment>
<reference evidence="2 3" key="1">
    <citation type="submission" date="2021-06" db="EMBL/GenBank/DDBJ databases">
        <authorList>
            <person name="Kallberg Y."/>
            <person name="Tangrot J."/>
            <person name="Rosling A."/>
        </authorList>
    </citation>
    <scope>NUCLEOTIDE SEQUENCE [LARGE SCALE GENOMIC DNA]</scope>
    <source>
        <strain evidence="2 3">120-4 pot B 10/14</strain>
    </source>
</reference>
<dbReference type="InterPro" id="IPR000477">
    <property type="entry name" value="RT_dom"/>
</dbReference>
<gene>
    <name evidence="2" type="ORF">GMARGA_LOCUS21880</name>
</gene>
<evidence type="ECO:0000259" key="1">
    <source>
        <dbReference type="PROSITE" id="PS50878"/>
    </source>
</evidence>
<organism evidence="2 3">
    <name type="scientific">Gigaspora margarita</name>
    <dbReference type="NCBI Taxonomy" id="4874"/>
    <lineage>
        <taxon>Eukaryota</taxon>
        <taxon>Fungi</taxon>
        <taxon>Fungi incertae sedis</taxon>
        <taxon>Mucoromycota</taxon>
        <taxon>Glomeromycotina</taxon>
        <taxon>Glomeromycetes</taxon>
        <taxon>Diversisporales</taxon>
        <taxon>Gigasporaceae</taxon>
        <taxon>Gigaspora</taxon>
    </lineage>
</organism>
<dbReference type="Proteomes" id="UP000789901">
    <property type="component" value="Unassembled WGS sequence"/>
</dbReference>
<name>A0ABN7VRU5_GIGMA</name>
<dbReference type="EMBL" id="CAJVQB010020618">
    <property type="protein sequence ID" value="CAG8794921.1"/>
    <property type="molecule type" value="Genomic_DNA"/>
</dbReference>
<evidence type="ECO:0000313" key="3">
    <source>
        <dbReference type="Proteomes" id="UP000789901"/>
    </source>
</evidence>
<feature type="domain" description="Reverse transcriptase" evidence="1">
    <location>
        <begin position="1"/>
        <end position="83"/>
    </location>
</feature>
<keyword evidence="3" id="KW-1185">Reference proteome</keyword>